<feature type="region of interest" description="Disordered" evidence="1">
    <location>
        <begin position="84"/>
        <end position="116"/>
    </location>
</feature>
<feature type="compositionally biased region" description="Low complexity" evidence="1">
    <location>
        <begin position="207"/>
        <end position="220"/>
    </location>
</feature>
<feature type="compositionally biased region" description="Polar residues" evidence="1">
    <location>
        <begin position="308"/>
        <end position="319"/>
    </location>
</feature>
<feature type="compositionally biased region" description="Low complexity" evidence="1">
    <location>
        <begin position="294"/>
        <end position="307"/>
    </location>
</feature>
<reference evidence="2 3" key="1">
    <citation type="submission" date="2011-02" db="EMBL/GenBank/DDBJ databases">
        <title>The Genome Sequence of Sphaeroforma arctica JP610.</title>
        <authorList>
            <consortium name="The Broad Institute Genome Sequencing Platform"/>
            <person name="Russ C."/>
            <person name="Cuomo C."/>
            <person name="Young S.K."/>
            <person name="Zeng Q."/>
            <person name="Gargeya S."/>
            <person name="Alvarado L."/>
            <person name="Berlin A."/>
            <person name="Chapman S.B."/>
            <person name="Chen Z."/>
            <person name="Freedman E."/>
            <person name="Gellesch M."/>
            <person name="Goldberg J."/>
            <person name="Griggs A."/>
            <person name="Gujja S."/>
            <person name="Heilman E."/>
            <person name="Heiman D."/>
            <person name="Howarth C."/>
            <person name="Mehta T."/>
            <person name="Neiman D."/>
            <person name="Pearson M."/>
            <person name="Roberts A."/>
            <person name="Saif S."/>
            <person name="Shea T."/>
            <person name="Shenoy N."/>
            <person name="Sisk P."/>
            <person name="Stolte C."/>
            <person name="Sykes S."/>
            <person name="White J."/>
            <person name="Yandava C."/>
            <person name="Burger G."/>
            <person name="Gray M.W."/>
            <person name="Holland P.W.H."/>
            <person name="King N."/>
            <person name="Lang F.B.F."/>
            <person name="Roger A.J."/>
            <person name="Ruiz-Trillo I."/>
            <person name="Haas B."/>
            <person name="Nusbaum C."/>
            <person name="Birren B."/>
        </authorList>
    </citation>
    <scope>NUCLEOTIDE SEQUENCE [LARGE SCALE GENOMIC DNA]</scope>
    <source>
        <strain evidence="2 3">JP610</strain>
    </source>
</reference>
<feature type="non-terminal residue" evidence="2">
    <location>
        <position position="351"/>
    </location>
</feature>
<accession>A0A0L0FIH8</accession>
<sequence length="351" mass="37351">MAEQLDNTDGFGEKTSFSVSRFVEGGTHSIALCGGARNSLPVGVNGVPLKPSDSSRIDLQPNVEVEEDNITHSQEPDVVGEYQDRDTVKGNQSKIKKRPHASSDGVLDRPTGSCLINQSEDDYTQIRATPASRWGLEKPLEVDSDVDIGSVDYYITPNLNCGTSTMHHSTGSDCGTGTHLLGVEPKAEYTIANMSTDAESSTGQDMTTTTTTTDTHNNNTKRTAGTNTTKATVSEPTTASRLTVNTVTGHLNSTPPNTAPFDDVRRSPASSAKAADGTIQNGKSHGSSVPLQGSETESTETNMTTQSDQRQTGLRLSRWSSEGRAIGAGMIVEEDAEEELSALRKKVASLT</sequence>
<keyword evidence="3" id="KW-1185">Reference proteome</keyword>
<evidence type="ECO:0000313" key="3">
    <source>
        <dbReference type="Proteomes" id="UP000054560"/>
    </source>
</evidence>
<dbReference type="RefSeq" id="XP_014149755.1">
    <property type="nucleotide sequence ID" value="XM_014294280.1"/>
</dbReference>
<proteinExistence type="predicted"/>
<feature type="region of interest" description="Disordered" evidence="1">
    <location>
        <begin position="196"/>
        <end position="319"/>
    </location>
</feature>
<gene>
    <name evidence="2" type="ORF">SARC_11629</name>
</gene>
<dbReference type="Proteomes" id="UP000054560">
    <property type="component" value="Unassembled WGS sequence"/>
</dbReference>
<feature type="compositionally biased region" description="Polar residues" evidence="1">
    <location>
        <begin position="221"/>
        <end position="256"/>
    </location>
</feature>
<organism evidence="2 3">
    <name type="scientific">Sphaeroforma arctica JP610</name>
    <dbReference type="NCBI Taxonomy" id="667725"/>
    <lineage>
        <taxon>Eukaryota</taxon>
        <taxon>Ichthyosporea</taxon>
        <taxon>Ichthyophonida</taxon>
        <taxon>Sphaeroforma</taxon>
    </lineage>
</organism>
<feature type="compositionally biased region" description="Polar residues" evidence="1">
    <location>
        <begin position="196"/>
        <end position="206"/>
    </location>
</feature>
<feature type="compositionally biased region" description="Polar residues" evidence="1">
    <location>
        <begin position="278"/>
        <end position="293"/>
    </location>
</feature>
<protein>
    <submittedName>
        <fullName evidence="2">Uncharacterized protein</fullName>
    </submittedName>
</protein>
<name>A0A0L0FIH8_9EUKA</name>
<dbReference type="GeneID" id="25912133"/>
<evidence type="ECO:0000313" key="2">
    <source>
        <dbReference type="EMBL" id="KNC75853.1"/>
    </source>
</evidence>
<dbReference type="EMBL" id="KQ243391">
    <property type="protein sequence ID" value="KNC75853.1"/>
    <property type="molecule type" value="Genomic_DNA"/>
</dbReference>
<dbReference type="AlphaFoldDB" id="A0A0L0FIH8"/>
<evidence type="ECO:0000256" key="1">
    <source>
        <dbReference type="SAM" id="MobiDB-lite"/>
    </source>
</evidence>